<dbReference type="GO" id="GO:0032259">
    <property type="term" value="P:methylation"/>
    <property type="evidence" value="ECO:0007669"/>
    <property type="project" value="UniProtKB-KW"/>
</dbReference>
<evidence type="ECO:0000313" key="3">
    <source>
        <dbReference type="Proteomes" id="UP000198507"/>
    </source>
</evidence>
<dbReference type="OrthoDB" id="3818442at2"/>
<dbReference type="InterPro" id="IPR029063">
    <property type="entry name" value="SAM-dependent_MTases_sf"/>
</dbReference>
<dbReference type="Gene3D" id="3.40.50.150">
    <property type="entry name" value="Vaccinia Virus protein VP39"/>
    <property type="match status" value="1"/>
</dbReference>
<dbReference type="Pfam" id="PF08241">
    <property type="entry name" value="Methyltransf_11"/>
    <property type="match status" value="1"/>
</dbReference>
<proteinExistence type="predicted"/>
<evidence type="ECO:0000259" key="1">
    <source>
        <dbReference type="Pfam" id="PF08241"/>
    </source>
</evidence>
<organism evidence="2 3">
    <name type="scientific">Geodermatophilus poikilotrophus</name>
    <dbReference type="NCBI Taxonomy" id="1333667"/>
    <lineage>
        <taxon>Bacteria</taxon>
        <taxon>Bacillati</taxon>
        <taxon>Actinomycetota</taxon>
        <taxon>Actinomycetes</taxon>
        <taxon>Geodermatophilales</taxon>
        <taxon>Geodermatophilaceae</taxon>
        <taxon>Geodermatophilus</taxon>
    </lineage>
</organism>
<dbReference type="EMBL" id="FOIE01000002">
    <property type="protein sequence ID" value="SET00120.1"/>
    <property type="molecule type" value="Genomic_DNA"/>
</dbReference>
<protein>
    <submittedName>
        <fullName evidence="2">Methyltransferase domain-containing protein</fullName>
    </submittedName>
</protein>
<dbReference type="SUPFAM" id="SSF53335">
    <property type="entry name" value="S-adenosyl-L-methionine-dependent methyltransferases"/>
    <property type="match status" value="1"/>
</dbReference>
<reference evidence="3" key="1">
    <citation type="submission" date="2016-10" db="EMBL/GenBank/DDBJ databases">
        <authorList>
            <person name="Varghese N."/>
            <person name="Submissions S."/>
        </authorList>
    </citation>
    <scope>NUCLEOTIDE SEQUENCE [LARGE SCALE GENOMIC DNA]</scope>
    <source>
        <strain evidence="3">DSM 44209</strain>
    </source>
</reference>
<keyword evidence="2" id="KW-0808">Transferase</keyword>
<keyword evidence="2" id="KW-0489">Methyltransferase</keyword>
<dbReference type="Proteomes" id="UP000198507">
    <property type="component" value="Unassembled WGS sequence"/>
</dbReference>
<dbReference type="PANTHER" id="PTHR43036">
    <property type="entry name" value="OSJNBB0011N17.9 PROTEIN"/>
    <property type="match status" value="1"/>
</dbReference>
<sequence>MRPGGPDPYAGFPAGFFDRADDRPDGVFYTPSRLVTHIDDAAIAAVGDLYAELAIDGSAPGPRRVLDLMSSWVSHFRTPPSELVVLGMNAEELAANPAATERVVHDLNADPRVPLPDADVDAVVCCVSIDYLTRPIEVLADAGRVLRPGGPLAITFSNRCFPTKAVRGWLATDDDQHGRVVAELVRRTGLFDEPRVELRTPWGVGDPLYAVTATRLAAG</sequence>
<feature type="domain" description="Methyltransferase type 11" evidence="1">
    <location>
        <begin position="104"/>
        <end position="154"/>
    </location>
</feature>
<keyword evidence="3" id="KW-1185">Reference proteome</keyword>
<dbReference type="PANTHER" id="PTHR43036:SF2">
    <property type="entry name" value="OS04G0481300 PROTEIN"/>
    <property type="match status" value="1"/>
</dbReference>
<dbReference type="InterPro" id="IPR013216">
    <property type="entry name" value="Methyltransf_11"/>
</dbReference>
<gene>
    <name evidence="2" type="ORF">SAMN04488546_1051</name>
</gene>
<dbReference type="AlphaFoldDB" id="A0A1I0B2F7"/>
<evidence type="ECO:0000313" key="2">
    <source>
        <dbReference type="EMBL" id="SET00120.1"/>
    </source>
</evidence>
<name>A0A1I0B2F7_9ACTN</name>
<dbReference type="GO" id="GO:0008757">
    <property type="term" value="F:S-adenosylmethionine-dependent methyltransferase activity"/>
    <property type="evidence" value="ECO:0007669"/>
    <property type="project" value="InterPro"/>
</dbReference>
<dbReference type="RefSeq" id="WP_091440267.1">
    <property type="nucleotide sequence ID" value="NZ_FOIE01000002.1"/>
</dbReference>
<accession>A0A1I0B2F7</accession>